<keyword evidence="5 7" id="KW-0862">Zinc</keyword>
<comment type="caution">
    <text evidence="9">The sequence shown here is derived from an EMBL/GenBank/DDBJ whole genome shotgun (WGS) entry which is preliminary data.</text>
</comment>
<evidence type="ECO:0000256" key="7">
    <source>
        <dbReference type="RuleBase" id="RU003435"/>
    </source>
</evidence>
<dbReference type="FunFam" id="3.40.390.10:FF:000074">
    <property type="entry name" value="Metalloprotease"/>
    <property type="match status" value="1"/>
</dbReference>
<reference evidence="9" key="1">
    <citation type="submission" date="2021-03" db="EMBL/GenBank/DDBJ databases">
        <authorList>
            <person name="Tagirdzhanova G."/>
        </authorList>
    </citation>
    <scope>NUCLEOTIDE SEQUENCE</scope>
</reference>
<dbReference type="Gene3D" id="1.20.1050.40">
    <property type="entry name" value="Endopeptidase. Chain P, domain 1"/>
    <property type="match status" value="1"/>
</dbReference>
<keyword evidence="10" id="KW-1185">Reference proteome</keyword>
<feature type="domain" description="Peptidase M3A/M3B catalytic" evidence="8">
    <location>
        <begin position="231"/>
        <end position="698"/>
    </location>
</feature>
<dbReference type="PANTHER" id="PTHR11804:SF84">
    <property type="entry name" value="SACCHAROLYSIN"/>
    <property type="match status" value="1"/>
</dbReference>
<dbReference type="PANTHER" id="PTHR11804">
    <property type="entry name" value="PROTEASE M3 THIMET OLIGOPEPTIDASE-RELATED"/>
    <property type="match status" value="1"/>
</dbReference>
<dbReference type="CDD" id="cd06455">
    <property type="entry name" value="M3A_TOP"/>
    <property type="match status" value="1"/>
</dbReference>
<dbReference type="Proteomes" id="UP000664169">
    <property type="component" value="Unassembled WGS sequence"/>
</dbReference>
<dbReference type="InterPro" id="IPR024080">
    <property type="entry name" value="Neurolysin/TOP_N"/>
</dbReference>
<evidence type="ECO:0000256" key="2">
    <source>
        <dbReference type="ARBA" id="ARBA00022670"/>
    </source>
</evidence>
<dbReference type="InterPro" id="IPR024077">
    <property type="entry name" value="Neurolysin/TOP_dom2"/>
</dbReference>
<evidence type="ECO:0000313" key="10">
    <source>
        <dbReference type="Proteomes" id="UP000664169"/>
    </source>
</evidence>
<sequence length="717" mass="82439">MEETIAEGKRVQPPSFLSQCPPRFDVKAKDLSDYTQNLISFLKHEIHEFRINIRSKICTFANVVLPLAQIENHIKGNVQWITLFQSVSPNESLRKTSTQCAIEVDKLHLSLFQDVEIFGAIDAVHQARNTEEPYLDEESFRLLDRYYALFEENGLTLKAEQQDLFKLLSAKVIEYRTKFFENLATRPPNVIKDVNELHGLSEQTLSMFKQDGFASTSCSIVLNRPSMTSILTDCTNEETRREICLAGQCIHPENVSLFREIIQLRDEAARLLGFKSFADKGMRQKLIGSPESALKLLHNLEQSLKDTIQSDIETLSKMKAGRIHLWDFDYYHNILLKEKYQVDHHTISEYFPADYTLRSMLDIFEELFGLKISKMGSRDIANVWHPDVEPFIVYDATDNEAQIGYLYFDLYPRAGKYNHAANFNIRPSYIDESGQRIMPATALVCNITQSANRQPALLMHREVTSIFHELGHAIHDLLGRSKYALFHGHRVVQDFVEAPSQLLEYWCWTTEALQRLSCHYSYLSPSFKEQYLQSKISSSSVTAVQPPMRLTETAVARLVASKGVNQGILTARQLAFSLFDLRIYHPASHDELIGLNLDRTFNSLFEEKTLMKGPGNYDYGHLYATSSHWIWGQESNYYSYLYTRILAADIWHTHFLSNPMNRNAGLKYRDLILSKGGNQDEMKSLIELLGRKPNLEAFFLYDLRIKKSQVGIVYGQA</sequence>
<dbReference type="Gene3D" id="3.40.390.10">
    <property type="entry name" value="Collagenase (Catalytic Domain)"/>
    <property type="match status" value="1"/>
</dbReference>
<evidence type="ECO:0000313" key="9">
    <source>
        <dbReference type="EMBL" id="CAF9903339.1"/>
    </source>
</evidence>
<dbReference type="Pfam" id="PF01432">
    <property type="entry name" value="Peptidase_M3"/>
    <property type="match status" value="1"/>
</dbReference>
<evidence type="ECO:0000256" key="1">
    <source>
        <dbReference type="ARBA" id="ARBA00006040"/>
    </source>
</evidence>
<dbReference type="GO" id="GO:0005758">
    <property type="term" value="C:mitochondrial intermembrane space"/>
    <property type="evidence" value="ECO:0007669"/>
    <property type="project" value="TreeGrafter"/>
</dbReference>
<comment type="similarity">
    <text evidence="1 7">Belongs to the peptidase M3 family.</text>
</comment>
<dbReference type="GO" id="GO:0006508">
    <property type="term" value="P:proteolysis"/>
    <property type="evidence" value="ECO:0007669"/>
    <property type="project" value="UniProtKB-KW"/>
</dbReference>
<evidence type="ECO:0000256" key="6">
    <source>
        <dbReference type="ARBA" id="ARBA00023049"/>
    </source>
</evidence>
<dbReference type="EMBL" id="CAJPDQ010000001">
    <property type="protein sequence ID" value="CAF9903339.1"/>
    <property type="molecule type" value="Genomic_DNA"/>
</dbReference>
<keyword evidence="3 7" id="KW-0479">Metal-binding</keyword>
<evidence type="ECO:0000259" key="8">
    <source>
        <dbReference type="Pfam" id="PF01432"/>
    </source>
</evidence>
<evidence type="ECO:0000256" key="5">
    <source>
        <dbReference type="ARBA" id="ARBA00022833"/>
    </source>
</evidence>
<dbReference type="Gene3D" id="1.10.1370.10">
    <property type="entry name" value="Neurolysin, domain 3"/>
    <property type="match status" value="1"/>
</dbReference>
<dbReference type="OrthoDB" id="534666at2759"/>
<protein>
    <recommendedName>
        <fullName evidence="8">Peptidase M3A/M3B catalytic domain-containing protein</fullName>
    </recommendedName>
</protein>
<keyword evidence="4 7" id="KW-0378">Hydrolase</keyword>
<dbReference type="InterPro" id="IPR024079">
    <property type="entry name" value="MetalloPept_cat_dom_sf"/>
</dbReference>
<accession>A0A8H3I7I7</accession>
<name>A0A8H3I7I7_9LECA</name>
<evidence type="ECO:0000256" key="4">
    <source>
        <dbReference type="ARBA" id="ARBA00022801"/>
    </source>
</evidence>
<keyword evidence="2 7" id="KW-0645">Protease</keyword>
<keyword evidence="6 7" id="KW-0482">Metalloprotease</keyword>
<dbReference type="GO" id="GO:0006518">
    <property type="term" value="P:peptide metabolic process"/>
    <property type="evidence" value="ECO:0007669"/>
    <property type="project" value="TreeGrafter"/>
</dbReference>
<dbReference type="GO" id="GO:0046872">
    <property type="term" value="F:metal ion binding"/>
    <property type="evidence" value="ECO:0007669"/>
    <property type="project" value="UniProtKB-UniRule"/>
</dbReference>
<organism evidence="9 10">
    <name type="scientific">Gomphillus americanus</name>
    <dbReference type="NCBI Taxonomy" id="1940652"/>
    <lineage>
        <taxon>Eukaryota</taxon>
        <taxon>Fungi</taxon>
        <taxon>Dikarya</taxon>
        <taxon>Ascomycota</taxon>
        <taxon>Pezizomycotina</taxon>
        <taxon>Lecanoromycetes</taxon>
        <taxon>OSLEUM clade</taxon>
        <taxon>Ostropomycetidae</taxon>
        <taxon>Ostropales</taxon>
        <taxon>Graphidaceae</taxon>
        <taxon>Gomphilloideae</taxon>
        <taxon>Gomphillus</taxon>
    </lineage>
</organism>
<dbReference type="InterPro" id="IPR001567">
    <property type="entry name" value="Pept_M3A_M3B_dom"/>
</dbReference>
<gene>
    <name evidence="9" type="ORF">GOMPHAMPRED_000198</name>
</gene>
<dbReference type="InterPro" id="IPR045090">
    <property type="entry name" value="Pept_M3A_M3B"/>
</dbReference>
<dbReference type="GO" id="GO:0004222">
    <property type="term" value="F:metalloendopeptidase activity"/>
    <property type="evidence" value="ECO:0007669"/>
    <property type="project" value="InterPro"/>
</dbReference>
<dbReference type="SUPFAM" id="SSF55486">
    <property type="entry name" value="Metalloproteases ('zincins'), catalytic domain"/>
    <property type="match status" value="1"/>
</dbReference>
<proteinExistence type="inferred from homology"/>
<comment type="cofactor">
    <cofactor evidence="7">
        <name>Zn(2+)</name>
        <dbReference type="ChEBI" id="CHEBI:29105"/>
    </cofactor>
    <text evidence="7">Binds 1 zinc ion.</text>
</comment>
<evidence type="ECO:0000256" key="3">
    <source>
        <dbReference type="ARBA" id="ARBA00022723"/>
    </source>
</evidence>
<dbReference type="AlphaFoldDB" id="A0A8H3I7I7"/>